<evidence type="ECO:0000256" key="1">
    <source>
        <dbReference type="SAM" id="MobiDB-lite"/>
    </source>
</evidence>
<feature type="region of interest" description="Disordered" evidence="1">
    <location>
        <begin position="1"/>
        <end position="22"/>
    </location>
</feature>
<reference evidence="2" key="1">
    <citation type="submission" date="2014-11" db="EMBL/GenBank/DDBJ databases">
        <authorList>
            <person name="Amaro Gonzalez C."/>
        </authorList>
    </citation>
    <scope>NUCLEOTIDE SEQUENCE</scope>
</reference>
<name>A0A0E9UL02_ANGAN</name>
<organism evidence="2">
    <name type="scientific">Anguilla anguilla</name>
    <name type="common">European freshwater eel</name>
    <name type="synonym">Muraena anguilla</name>
    <dbReference type="NCBI Taxonomy" id="7936"/>
    <lineage>
        <taxon>Eukaryota</taxon>
        <taxon>Metazoa</taxon>
        <taxon>Chordata</taxon>
        <taxon>Craniata</taxon>
        <taxon>Vertebrata</taxon>
        <taxon>Euteleostomi</taxon>
        <taxon>Actinopterygii</taxon>
        <taxon>Neopterygii</taxon>
        <taxon>Teleostei</taxon>
        <taxon>Anguilliformes</taxon>
        <taxon>Anguillidae</taxon>
        <taxon>Anguilla</taxon>
    </lineage>
</organism>
<protein>
    <submittedName>
        <fullName evidence="2">Uncharacterized protein</fullName>
    </submittedName>
</protein>
<evidence type="ECO:0000313" key="2">
    <source>
        <dbReference type="EMBL" id="JAH65648.1"/>
    </source>
</evidence>
<reference evidence="2" key="2">
    <citation type="journal article" date="2015" name="Fish Shellfish Immunol.">
        <title>Early steps in the European eel (Anguilla anguilla)-Vibrio vulnificus interaction in the gills: Role of the RtxA13 toxin.</title>
        <authorList>
            <person name="Callol A."/>
            <person name="Pajuelo D."/>
            <person name="Ebbesson L."/>
            <person name="Teles M."/>
            <person name="MacKenzie S."/>
            <person name="Amaro C."/>
        </authorList>
    </citation>
    <scope>NUCLEOTIDE SEQUENCE</scope>
</reference>
<feature type="compositionally biased region" description="Polar residues" evidence="1">
    <location>
        <begin position="7"/>
        <end position="22"/>
    </location>
</feature>
<accession>A0A0E9UL02</accession>
<sequence>MHCVERTVTTSEYRHLSTQSRL</sequence>
<dbReference type="AlphaFoldDB" id="A0A0E9UL02"/>
<dbReference type="EMBL" id="GBXM01042929">
    <property type="protein sequence ID" value="JAH65648.1"/>
    <property type="molecule type" value="Transcribed_RNA"/>
</dbReference>
<proteinExistence type="predicted"/>